<evidence type="ECO:0000256" key="1">
    <source>
        <dbReference type="SAM" id="MobiDB-lite"/>
    </source>
</evidence>
<keyword evidence="4" id="KW-1185">Reference proteome</keyword>
<dbReference type="InterPro" id="IPR029060">
    <property type="entry name" value="PIN-like_dom_sf"/>
</dbReference>
<gene>
    <name evidence="3" type="ORF">EUX98_g2810</name>
</gene>
<dbReference type="Proteomes" id="UP000308730">
    <property type="component" value="Unassembled WGS sequence"/>
</dbReference>
<dbReference type="OrthoDB" id="2959108at2759"/>
<evidence type="ECO:0000259" key="2">
    <source>
        <dbReference type="SMART" id="SM00484"/>
    </source>
</evidence>
<comment type="caution">
    <text evidence="3">The sequence shown here is derived from an EMBL/GenBank/DDBJ whole genome shotgun (WGS) entry which is preliminary data.</text>
</comment>
<dbReference type="Gene3D" id="3.40.50.1010">
    <property type="entry name" value="5'-nuclease"/>
    <property type="match status" value="1"/>
</dbReference>
<dbReference type="SUPFAM" id="SSF88723">
    <property type="entry name" value="PIN domain-like"/>
    <property type="match status" value="1"/>
</dbReference>
<feature type="compositionally biased region" description="Basic and acidic residues" evidence="1">
    <location>
        <begin position="710"/>
        <end position="723"/>
    </location>
</feature>
<feature type="region of interest" description="Disordered" evidence="1">
    <location>
        <begin position="681"/>
        <end position="803"/>
    </location>
</feature>
<name>A0A4S4N096_9APHY</name>
<feature type="compositionally biased region" description="Polar residues" evidence="1">
    <location>
        <begin position="691"/>
        <end position="704"/>
    </location>
</feature>
<dbReference type="PANTHER" id="PTHR11081:SF75">
    <property type="entry name" value="ENDONUCLEASE, PUTATIVE (AFU_ORTHOLOGUE AFUA_3G13260)-RELATED"/>
    <property type="match status" value="1"/>
</dbReference>
<evidence type="ECO:0000313" key="3">
    <source>
        <dbReference type="EMBL" id="THH31387.1"/>
    </source>
</evidence>
<dbReference type="Pfam" id="PF18380">
    <property type="entry name" value="GEN1_C"/>
    <property type="match status" value="1"/>
</dbReference>
<feature type="compositionally biased region" description="Basic and acidic residues" evidence="1">
    <location>
        <begin position="563"/>
        <end position="575"/>
    </location>
</feature>
<sequence length="834" mass="92198">MSLLPLFVFDGEERPSEKRGKRISGRDHWMVQGMQNIIQAFGFEWHIAPGEAEAELAYLNRIGVIDGILSDDVDNFLFGAELVIRNPSATLSGNRAHTLKNSAGKIDDQHVAIYFAQDLRDREDIQLTRGGLILIGILRGGDYHQAGLTGCGVTIAHGLAKAGFGDSLYEAALTMNRVRLEHFLVDWRDKVREELRTNSRGLIGRKNPALAKAMPEDFPDVDIVMSYVCPITSETKGRLDVSRFDWKKECDIGKIAAICELYFEWGVKDTIIKRFRTVLWSSAVLRILRRSALLSDQRENSERSASSTPKKKKALPFSGTPSAMITKHFSSLGLSSPVKDHADSDEEDGETLIVTIHSTRNHAATDGILEYRLEIAPAQLVRLAESGIRGIRPELLKNPGQDDEDMEGEDDEGKTPADPLTHLRVWMPACMVEIAEPRLVEKFKAKELAKQDKKRGTARKTKGTKDSAASVSKSQRPVAPYDYEHDPAPRSRAKKTTDWSSDESSCSDRDVLPTLQPEPQTRKRTTAKPPSDTGILPDLPKARKATATKTPKAAFITAGGSFTRDKLPEPEDIRAPVERPVIDTFFKAKRVTTSTVQKTSSKASQVACLFEGVAYADAPKSSSQTQSHVVPSSQASSSSSSSRAQSILSFLNDTPMTTLSQKPIVISKARQEARTLRPFPMALDGHEPQHSRNPAPQTPQMSTQTRRRSKDNSFSDEHMEKIHKSPRKSHSRDSPRSNNTSPSSDTKRDRAVSPSPMRGHPIVKTLPRLSSQPLSRGPSFDQSIISISSDSDEDVPVNPTPPKLLPLTAAQFRQPKQALPRKPRAIMAEVIDLT</sequence>
<dbReference type="InterPro" id="IPR006084">
    <property type="entry name" value="XPG/Rad2"/>
</dbReference>
<dbReference type="CDD" id="cd09906">
    <property type="entry name" value="H3TH_YEN1"/>
    <property type="match status" value="1"/>
</dbReference>
<feature type="compositionally biased region" description="Acidic residues" evidence="1">
    <location>
        <begin position="401"/>
        <end position="412"/>
    </location>
</feature>
<feature type="domain" description="XPG-I" evidence="2">
    <location>
        <begin position="39"/>
        <end position="121"/>
    </location>
</feature>
<accession>A0A4S4N096</accession>
<feature type="region of interest" description="Disordered" evidence="1">
    <location>
        <begin position="298"/>
        <end position="318"/>
    </location>
</feature>
<dbReference type="GO" id="GO:0008821">
    <property type="term" value="F:crossover junction DNA endonuclease activity"/>
    <property type="evidence" value="ECO:0007669"/>
    <property type="project" value="InterPro"/>
</dbReference>
<proteinExistence type="predicted"/>
<feature type="region of interest" description="Disordered" evidence="1">
    <location>
        <begin position="618"/>
        <end position="645"/>
    </location>
</feature>
<feature type="compositionally biased region" description="Polar residues" evidence="1">
    <location>
        <begin position="620"/>
        <end position="631"/>
    </location>
</feature>
<dbReference type="AlphaFoldDB" id="A0A4S4N096"/>
<organism evidence="3 4">
    <name type="scientific">Antrodiella citrinella</name>
    <dbReference type="NCBI Taxonomy" id="2447956"/>
    <lineage>
        <taxon>Eukaryota</taxon>
        <taxon>Fungi</taxon>
        <taxon>Dikarya</taxon>
        <taxon>Basidiomycota</taxon>
        <taxon>Agaricomycotina</taxon>
        <taxon>Agaricomycetes</taxon>
        <taxon>Polyporales</taxon>
        <taxon>Steccherinaceae</taxon>
        <taxon>Antrodiella</taxon>
    </lineage>
</organism>
<dbReference type="InterPro" id="IPR041177">
    <property type="entry name" value="GEN1_C"/>
</dbReference>
<protein>
    <recommendedName>
        <fullName evidence="2">XPG-I domain-containing protein</fullName>
    </recommendedName>
</protein>
<dbReference type="SMART" id="SM00484">
    <property type="entry name" value="XPGI"/>
    <property type="match status" value="1"/>
</dbReference>
<dbReference type="PANTHER" id="PTHR11081">
    <property type="entry name" value="FLAP ENDONUCLEASE FAMILY MEMBER"/>
    <property type="match status" value="1"/>
</dbReference>
<feature type="compositionally biased region" description="Low complexity" evidence="1">
    <location>
        <begin position="779"/>
        <end position="789"/>
    </location>
</feature>
<dbReference type="GO" id="GO:0006281">
    <property type="term" value="P:DNA repair"/>
    <property type="evidence" value="ECO:0007669"/>
    <property type="project" value="UniProtKB-ARBA"/>
</dbReference>
<reference evidence="3 4" key="1">
    <citation type="submission" date="2019-02" db="EMBL/GenBank/DDBJ databases">
        <title>Genome sequencing of the rare red list fungi Antrodiella citrinella (Flaviporus citrinellus).</title>
        <authorList>
            <person name="Buettner E."/>
            <person name="Kellner H."/>
        </authorList>
    </citation>
    <scope>NUCLEOTIDE SEQUENCE [LARGE SCALE GENOMIC DNA]</scope>
    <source>
        <strain evidence="3 4">DSM 108506</strain>
    </source>
</reference>
<dbReference type="InterPro" id="IPR036279">
    <property type="entry name" value="5-3_exonuclease_C_sf"/>
</dbReference>
<dbReference type="SUPFAM" id="SSF47807">
    <property type="entry name" value="5' to 3' exonuclease, C-terminal subdomain"/>
    <property type="match status" value="1"/>
</dbReference>
<dbReference type="Pfam" id="PF00867">
    <property type="entry name" value="XPG_I"/>
    <property type="match status" value="1"/>
</dbReference>
<dbReference type="CDD" id="cd09870">
    <property type="entry name" value="PIN_YEN1"/>
    <property type="match status" value="1"/>
</dbReference>
<feature type="compositionally biased region" description="Low complexity" evidence="1">
    <location>
        <begin position="632"/>
        <end position="645"/>
    </location>
</feature>
<dbReference type="GO" id="GO:0017108">
    <property type="term" value="F:5'-flap endonuclease activity"/>
    <property type="evidence" value="ECO:0007669"/>
    <property type="project" value="TreeGrafter"/>
</dbReference>
<feature type="compositionally biased region" description="Low complexity" evidence="1">
    <location>
        <begin position="545"/>
        <end position="558"/>
    </location>
</feature>
<dbReference type="PRINTS" id="PR00853">
    <property type="entry name" value="XPGRADSUPER"/>
</dbReference>
<dbReference type="InterPro" id="IPR006086">
    <property type="entry name" value="XPG-I_dom"/>
</dbReference>
<feature type="region of interest" description="Disordered" evidence="1">
    <location>
        <begin position="447"/>
        <end position="575"/>
    </location>
</feature>
<feature type="region of interest" description="Disordered" evidence="1">
    <location>
        <begin position="393"/>
        <end position="420"/>
    </location>
</feature>
<dbReference type="EMBL" id="SGPM01000049">
    <property type="protein sequence ID" value="THH31387.1"/>
    <property type="molecule type" value="Genomic_DNA"/>
</dbReference>
<evidence type="ECO:0000313" key="4">
    <source>
        <dbReference type="Proteomes" id="UP000308730"/>
    </source>
</evidence>
<dbReference type="InterPro" id="IPR037316">
    <property type="entry name" value="Yen1_H3TH"/>
</dbReference>